<dbReference type="Gene3D" id="1.50.10.130">
    <property type="entry name" value="Terpene synthase, N-terminal domain"/>
    <property type="match status" value="1"/>
</dbReference>
<dbReference type="InterPro" id="IPR008930">
    <property type="entry name" value="Terpenoid_cyclase/PrenylTrfase"/>
</dbReference>
<evidence type="ECO:0000256" key="2">
    <source>
        <dbReference type="ARBA" id="ARBA00022842"/>
    </source>
</evidence>
<dbReference type="InterPro" id="IPR050148">
    <property type="entry name" value="Terpene_synthase-like"/>
</dbReference>
<comment type="cofactor">
    <cofactor evidence="1">
        <name>Mg(2+)</name>
        <dbReference type="ChEBI" id="CHEBI:18420"/>
    </cofactor>
</comment>
<dbReference type="SUPFAM" id="SSF48239">
    <property type="entry name" value="Terpenoid cyclases/Protein prenyltransferases"/>
    <property type="match status" value="1"/>
</dbReference>
<dbReference type="Pfam" id="PF01397">
    <property type="entry name" value="Terpene_synth"/>
    <property type="match status" value="1"/>
</dbReference>
<accession>A0ABD1UHQ1</accession>
<dbReference type="AlphaFoldDB" id="A0ABD1UHQ1"/>
<dbReference type="Proteomes" id="UP001604336">
    <property type="component" value="Unassembled WGS sequence"/>
</dbReference>
<keyword evidence="2" id="KW-0460">Magnesium</keyword>
<evidence type="ECO:0000259" key="3">
    <source>
        <dbReference type="Pfam" id="PF01397"/>
    </source>
</evidence>
<dbReference type="GO" id="GO:0003824">
    <property type="term" value="F:catalytic activity"/>
    <property type="evidence" value="ECO:0007669"/>
    <property type="project" value="UniProtKB-ARBA"/>
</dbReference>
<dbReference type="EMBL" id="JBFOLK010000003">
    <property type="protein sequence ID" value="KAL2524574.1"/>
    <property type="molecule type" value="Genomic_DNA"/>
</dbReference>
<gene>
    <name evidence="4" type="ORF">Adt_09628</name>
</gene>
<sequence length="149" mass="17328">MEVPKESSIKKLEETVKYMLDDGSMEPLDILQLIDDIHQLGLGYRFRESTKCAINKIKCSEKVKEKMHNSIHTCSLYFTLLRQHGYEISADIFENFKDHNGNFKESLSQDVVGMLSLYEASHFAYNGEKILDEARKIHKYETQRNAGKY</sequence>
<keyword evidence="5" id="KW-1185">Reference proteome</keyword>
<dbReference type="PANTHER" id="PTHR31225">
    <property type="entry name" value="OS04G0344100 PROTEIN-RELATED"/>
    <property type="match status" value="1"/>
</dbReference>
<feature type="domain" description="Terpene synthase N-terminal" evidence="3">
    <location>
        <begin position="7"/>
        <end position="136"/>
    </location>
</feature>
<dbReference type="InterPro" id="IPR036965">
    <property type="entry name" value="Terpene_synth_N_sf"/>
</dbReference>
<organism evidence="4 5">
    <name type="scientific">Abeliophyllum distichum</name>
    <dbReference type="NCBI Taxonomy" id="126358"/>
    <lineage>
        <taxon>Eukaryota</taxon>
        <taxon>Viridiplantae</taxon>
        <taxon>Streptophyta</taxon>
        <taxon>Embryophyta</taxon>
        <taxon>Tracheophyta</taxon>
        <taxon>Spermatophyta</taxon>
        <taxon>Magnoliopsida</taxon>
        <taxon>eudicotyledons</taxon>
        <taxon>Gunneridae</taxon>
        <taxon>Pentapetalae</taxon>
        <taxon>asterids</taxon>
        <taxon>lamiids</taxon>
        <taxon>Lamiales</taxon>
        <taxon>Oleaceae</taxon>
        <taxon>Forsythieae</taxon>
        <taxon>Abeliophyllum</taxon>
    </lineage>
</organism>
<name>A0ABD1UHQ1_9LAMI</name>
<comment type="caution">
    <text evidence="4">The sequence shown here is derived from an EMBL/GenBank/DDBJ whole genome shotgun (WGS) entry which is preliminary data.</text>
</comment>
<evidence type="ECO:0000313" key="4">
    <source>
        <dbReference type="EMBL" id="KAL2524574.1"/>
    </source>
</evidence>
<proteinExistence type="predicted"/>
<dbReference type="InterPro" id="IPR001906">
    <property type="entry name" value="Terpene_synth_N"/>
</dbReference>
<evidence type="ECO:0000256" key="1">
    <source>
        <dbReference type="ARBA" id="ARBA00001946"/>
    </source>
</evidence>
<protein>
    <submittedName>
        <fullName evidence="4">Alpha-humulene/(-)-(E)-beta-caryophyllene synthase</fullName>
    </submittedName>
</protein>
<dbReference type="PANTHER" id="PTHR31225:SF252">
    <property type="entry name" value="TERPENE SYNTHASE 12-RELATED"/>
    <property type="match status" value="1"/>
</dbReference>
<evidence type="ECO:0000313" key="5">
    <source>
        <dbReference type="Proteomes" id="UP001604336"/>
    </source>
</evidence>
<reference evidence="5" key="1">
    <citation type="submission" date="2024-07" db="EMBL/GenBank/DDBJ databases">
        <title>Two chromosome-level genome assemblies of Korean endemic species Abeliophyllum distichum and Forsythia ovata (Oleaceae).</title>
        <authorList>
            <person name="Jang H."/>
        </authorList>
    </citation>
    <scope>NUCLEOTIDE SEQUENCE [LARGE SCALE GENOMIC DNA]</scope>
</reference>